<comment type="subcellular location">
    <subcellularLocation>
        <location evidence="6">Cell membrane</location>
        <topology evidence="6">Multi-pass membrane protein</topology>
    </subcellularLocation>
    <subcellularLocation>
        <location evidence="1">Membrane</location>
        <topology evidence="1">Multi-pass membrane protein</topology>
    </subcellularLocation>
</comment>
<name>A0ABS4XMH4_GLUPR</name>
<dbReference type="InterPro" id="IPR001626">
    <property type="entry name" value="ABC_TroCD"/>
</dbReference>
<proteinExistence type="inferred from homology"/>
<accession>A0ABS4XMH4</accession>
<evidence type="ECO:0000256" key="7">
    <source>
        <dbReference type="SAM" id="Phobius"/>
    </source>
</evidence>
<dbReference type="Gene3D" id="1.10.3470.10">
    <property type="entry name" value="ABC transporter involved in vitamin B12 uptake, BtuC"/>
    <property type="match status" value="1"/>
</dbReference>
<keyword evidence="4 7" id="KW-1133">Transmembrane helix</keyword>
<organism evidence="8 9">
    <name type="scientific">Glutamicibacter protophormiae</name>
    <name type="common">Brevibacterium protophormiae</name>
    <dbReference type="NCBI Taxonomy" id="37930"/>
    <lineage>
        <taxon>Bacteria</taxon>
        <taxon>Bacillati</taxon>
        <taxon>Actinomycetota</taxon>
        <taxon>Actinomycetes</taxon>
        <taxon>Micrococcales</taxon>
        <taxon>Micrococcaceae</taxon>
        <taxon>Glutamicibacter</taxon>
    </lineage>
</organism>
<evidence type="ECO:0000256" key="1">
    <source>
        <dbReference type="ARBA" id="ARBA00004141"/>
    </source>
</evidence>
<feature type="transmembrane region" description="Helical" evidence="7">
    <location>
        <begin position="102"/>
        <end position="123"/>
    </location>
</feature>
<evidence type="ECO:0000256" key="6">
    <source>
        <dbReference type="RuleBase" id="RU003943"/>
    </source>
</evidence>
<keyword evidence="6" id="KW-0813">Transport</keyword>
<evidence type="ECO:0000313" key="9">
    <source>
        <dbReference type="Proteomes" id="UP001195422"/>
    </source>
</evidence>
<dbReference type="PANTHER" id="PTHR30477">
    <property type="entry name" value="ABC-TRANSPORTER METAL-BINDING PROTEIN"/>
    <property type="match status" value="1"/>
</dbReference>
<keyword evidence="5 7" id="KW-0472">Membrane</keyword>
<feature type="transmembrane region" description="Helical" evidence="7">
    <location>
        <begin position="64"/>
        <end position="90"/>
    </location>
</feature>
<reference evidence="8 9" key="1">
    <citation type="submission" date="2021-03" db="EMBL/GenBank/DDBJ databases">
        <title>Sequencing the genomes of 1000 actinobacteria strains.</title>
        <authorList>
            <person name="Klenk H.-P."/>
        </authorList>
    </citation>
    <scope>NUCLEOTIDE SEQUENCE [LARGE SCALE GENOMIC DNA]</scope>
    <source>
        <strain evidence="8 9">DSM 20168</strain>
    </source>
</reference>
<evidence type="ECO:0000256" key="2">
    <source>
        <dbReference type="ARBA" id="ARBA00008034"/>
    </source>
</evidence>
<dbReference type="RefSeq" id="WP_188948115.1">
    <property type="nucleotide sequence ID" value="NZ_BMPH01000005.1"/>
</dbReference>
<feature type="transmembrane region" description="Helical" evidence="7">
    <location>
        <begin position="230"/>
        <end position="251"/>
    </location>
</feature>
<keyword evidence="3 6" id="KW-0812">Transmembrane</keyword>
<comment type="similarity">
    <text evidence="2 6">Belongs to the ABC-3 integral membrane protein family.</text>
</comment>
<comment type="caution">
    <text evidence="8">The sequence shown here is derived from an EMBL/GenBank/DDBJ whole genome shotgun (WGS) entry which is preliminary data.</text>
</comment>
<sequence length="302" mass="31411">MILINDKFLAVLIEPLQTDFMLRAVIGGTLAATICAIAGTWVVIRGMAFLGEALGHGMLPGVALATVFGLPLILGAAVSAAAMSAAIGVLQRRGRMSFDTSIGLLFVAMLSIGVIVVSHSRSVATDATTMLFGDILALKDTDLLILCAGLGIALFIAVKFHRNFTATAFDERIATTLGLRPRLTQVVLVGLVTLAVTASFQAVGTLLVVGLLLAPVVAANRWSTRIHTTMCLAAIFGAVSVVGGLLMSWYFGTAAGATIAGSAILIAGLSAFCRIAAKRLRATNLEPRAASELSIPEFERTT</sequence>
<evidence type="ECO:0000313" key="8">
    <source>
        <dbReference type="EMBL" id="MBP2397711.1"/>
    </source>
</evidence>
<feature type="transmembrane region" description="Helical" evidence="7">
    <location>
        <begin position="182"/>
        <end position="200"/>
    </location>
</feature>
<dbReference type="Proteomes" id="UP001195422">
    <property type="component" value="Unassembled WGS sequence"/>
</dbReference>
<dbReference type="PANTHER" id="PTHR30477:SF13">
    <property type="entry name" value="IRON TRANSPORT SYSTEM MEMBRANE PROTEIN HI_0360-RELATED"/>
    <property type="match status" value="1"/>
</dbReference>
<gene>
    <name evidence="8" type="ORF">JOF39_000792</name>
</gene>
<feature type="transmembrane region" description="Helical" evidence="7">
    <location>
        <begin position="20"/>
        <end position="44"/>
    </location>
</feature>
<evidence type="ECO:0000256" key="5">
    <source>
        <dbReference type="ARBA" id="ARBA00023136"/>
    </source>
</evidence>
<dbReference type="NCBIfam" id="NF040871">
    <property type="entry name" value="AztB"/>
    <property type="match status" value="1"/>
</dbReference>
<feature type="transmembrane region" description="Helical" evidence="7">
    <location>
        <begin position="257"/>
        <end position="277"/>
    </location>
</feature>
<keyword evidence="9" id="KW-1185">Reference proteome</keyword>
<dbReference type="SUPFAM" id="SSF81345">
    <property type="entry name" value="ABC transporter involved in vitamin B12 uptake, BtuC"/>
    <property type="match status" value="1"/>
</dbReference>
<dbReference type="InterPro" id="IPR037294">
    <property type="entry name" value="ABC_BtuC-like"/>
</dbReference>
<protein>
    <submittedName>
        <fullName evidence="8">Zinc/manganese transport system permease protein/manganese/iron transport system permease protein</fullName>
    </submittedName>
</protein>
<feature type="transmembrane region" description="Helical" evidence="7">
    <location>
        <begin position="143"/>
        <end position="161"/>
    </location>
</feature>
<evidence type="ECO:0000256" key="3">
    <source>
        <dbReference type="ARBA" id="ARBA00022692"/>
    </source>
</evidence>
<evidence type="ECO:0000256" key="4">
    <source>
        <dbReference type="ARBA" id="ARBA00022989"/>
    </source>
</evidence>
<dbReference type="Pfam" id="PF00950">
    <property type="entry name" value="ABC-3"/>
    <property type="match status" value="1"/>
</dbReference>
<dbReference type="EMBL" id="JAGIOJ010000001">
    <property type="protein sequence ID" value="MBP2397711.1"/>
    <property type="molecule type" value="Genomic_DNA"/>
</dbReference>